<dbReference type="STRING" id="158441.A0A226DK84"/>
<protein>
    <submittedName>
        <fullName evidence="12">Thyroid hormone receptor alpha</fullName>
    </submittedName>
</protein>
<dbReference type="GO" id="GO:0045944">
    <property type="term" value="P:positive regulation of transcription by RNA polymerase II"/>
    <property type="evidence" value="ECO:0007669"/>
    <property type="project" value="TreeGrafter"/>
</dbReference>
<evidence type="ECO:0000313" key="13">
    <source>
        <dbReference type="Proteomes" id="UP000198287"/>
    </source>
</evidence>
<evidence type="ECO:0000256" key="7">
    <source>
        <dbReference type="ARBA" id="ARBA00023163"/>
    </source>
</evidence>
<evidence type="ECO:0000256" key="4">
    <source>
        <dbReference type="ARBA" id="ARBA00022833"/>
    </source>
</evidence>
<evidence type="ECO:0000256" key="9">
    <source>
        <dbReference type="ARBA" id="ARBA00023242"/>
    </source>
</evidence>
<comment type="subcellular location">
    <subcellularLocation>
        <location evidence="1">Nucleus</location>
    </subcellularLocation>
</comment>
<dbReference type="InterPro" id="IPR050234">
    <property type="entry name" value="Nuclear_hormone_rcpt_NR1"/>
</dbReference>
<dbReference type="InterPro" id="IPR001628">
    <property type="entry name" value="Znf_hrmn_rcpt"/>
</dbReference>
<gene>
    <name evidence="12" type="ORF">Fcan01_19814</name>
</gene>
<dbReference type="Gene3D" id="3.30.50.10">
    <property type="entry name" value="Erythroid Transcription Factor GATA-1, subunit A"/>
    <property type="match status" value="1"/>
</dbReference>
<keyword evidence="13" id="KW-1185">Reference proteome</keyword>
<dbReference type="PROSITE" id="PS51030">
    <property type="entry name" value="NUCLEAR_REC_DBD_2"/>
    <property type="match status" value="1"/>
</dbReference>
<dbReference type="EMBL" id="LNIX01000018">
    <property type="protein sequence ID" value="OXA45264.1"/>
    <property type="molecule type" value="Genomic_DNA"/>
</dbReference>
<comment type="caution">
    <text evidence="12">The sequence shown here is derived from an EMBL/GenBank/DDBJ whole genome shotgun (WGS) entry which is preliminary data.</text>
</comment>
<feature type="domain" description="Nuclear receptor" evidence="10">
    <location>
        <begin position="35"/>
        <end position="119"/>
    </location>
</feature>
<dbReference type="OrthoDB" id="6352325at2759"/>
<dbReference type="InterPro" id="IPR013088">
    <property type="entry name" value="Znf_NHR/GATA"/>
</dbReference>
<keyword evidence="5" id="KW-0805">Transcription regulation</keyword>
<keyword evidence="4" id="KW-0862">Zinc</keyword>
<evidence type="ECO:0000256" key="5">
    <source>
        <dbReference type="ARBA" id="ARBA00023015"/>
    </source>
</evidence>
<dbReference type="PANTHER" id="PTHR24082">
    <property type="entry name" value="NUCLEAR HORMONE RECEPTOR"/>
    <property type="match status" value="1"/>
</dbReference>
<proteinExistence type="predicted"/>
<dbReference type="InterPro" id="IPR000536">
    <property type="entry name" value="Nucl_hrmn_rcpt_lig-bd"/>
</dbReference>
<dbReference type="SMART" id="SM00430">
    <property type="entry name" value="HOLI"/>
    <property type="match status" value="1"/>
</dbReference>
<dbReference type="InterPro" id="IPR035500">
    <property type="entry name" value="NHR-like_dom_sf"/>
</dbReference>
<dbReference type="AlphaFoldDB" id="A0A226DK84"/>
<keyword evidence="7" id="KW-0804">Transcription</keyword>
<dbReference type="GO" id="GO:0008270">
    <property type="term" value="F:zinc ion binding"/>
    <property type="evidence" value="ECO:0007669"/>
    <property type="project" value="UniProtKB-KW"/>
</dbReference>
<dbReference type="OMA" id="GRMEDWE"/>
<organism evidence="12 13">
    <name type="scientific">Folsomia candida</name>
    <name type="common">Springtail</name>
    <dbReference type="NCBI Taxonomy" id="158441"/>
    <lineage>
        <taxon>Eukaryota</taxon>
        <taxon>Metazoa</taxon>
        <taxon>Ecdysozoa</taxon>
        <taxon>Arthropoda</taxon>
        <taxon>Hexapoda</taxon>
        <taxon>Collembola</taxon>
        <taxon>Entomobryomorpha</taxon>
        <taxon>Isotomoidea</taxon>
        <taxon>Isotomidae</taxon>
        <taxon>Proisotominae</taxon>
        <taxon>Folsomia</taxon>
    </lineage>
</organism>
<evidence type="ECO:0000259" key="11">
    <source>
        <dbReference type="PROSITE" id="PS51843"/>
    </source>
</evidence>
<dbReference type="GO" id="GO:0004879">
    <property type="term" value="F:nuclear receptor activity"/>
    <property type="evidence" value="ECO:0007669"/>
    <property type="project" value="TreeGrafter"/>
</dbReference>
<dbReference type="GO" id="GO:0000978">
    <property type="term" value="F:RNA polymerase II cis-regulatory region sequence-specific DNA binding"/>
    <property type="evidence" value="ECO:0007669"/>
    <property type="project" value="TreeGrafter"/>
</dbReference>
<evidence type="ECO:0000259" key="10">
    <source>
        <dbReference type="PROSITE" id="PS51030"/>
    </source>
</evidence>
<keyword evidence="2" id="KW-0479">Metal-binding</keyword>
<dbReference type="Pfam" id="PF00105">
    <property type="entry name" value="zf-C4"/>
    <property type="match status" value="1"/>
</dbReference>
<dbReference type="PRINTS" id="PR00398">
    <property type="entry name" value="STRDHORMONER"/>
</dbReference>
<dbReference type="SUPFAM" id="SSF57716">
    <property type="entry name" value="Glucocorticoid receptor-like (DNA-binding domain)"/>
    <property type="match status" value="1"/>
</dbReference>
<dbReference type="PRINTS" id="PR00047">
    <property type="entry name" value="STROIDFINGER"/>
</dbReference>
<keyword evidence="3" id="KW-0863">Zinc-finger</keyword>
<dbReference type="GO" id="GO:0000122">
    <property type="term" value="P:negative regulation of transcription by RNA polymerase II"/>
    <property type="evidence" value="ECO:0007669"/>
    <property type="project" value="TreeGrafter"/>
</dbReference>
<dbReference type="GO" id="GO:0030154">
    <property type="term" value="P:cell differentiation"/>
    <property type="evidence" value="ECO:0007669"/>
    <property type="project" value="TreeGrafter"/>
</dbReference>
<dbReference type="PROSITE" id="PS51843">
    <property type="entry name" value="NR_LBD"/>
    <property type="match status" value="1"/>
</dbReference>
<evidence type="ECO:0000256" key="1">
    <source>
        <dbReference type="ARBA" id="ARBA00004123"/>
    </source>
</evidence>
<dbReference type="SMART" id="SM00399">
    <property type="entry name" value="ZnF_C4"/>
    <property type="match status" value="1"/>
</dbReference>
<dbReference type="InterPro" id="IPR001723">
    <property type="entry name" value="Nuclear_hrmn_rcpt"/>
</dbReference>
<keyword evidence="8 12" id="KW-0675">Receptor</keyword>
<reference evidence="12 13" key="1">
    <citation type="submission" date="2015-12" db="EMBL/GenBank/DDBJ databases">
        <title>The genome of Folsomia candida.</title>
        <authorList>
            <person name="Faddeeva A."/>
            <person name="Derks M.F."/>
            <person name="Anvar Y."/>
            <person name="Smit S."/>
            <person name="Van Straalen N."/>
            <person name="Roelofs D."/>
        </authorList>
    </citation>
    <scope>NUCLEOTIDE SEQUENCE [LARGE SCALE GENOMIC DNA]</scope>
    <source>
        <strain evidence="12 13">VU population</strain>
        <tissue evidence="12">Whole body</tissue>
    </source>
</reference>
<keyword evidence="6" id="KW-0238">DNA-binding</keyword>
<dbReference type="Pfam" id="PF00104">
    <property type="entry name" value="Hormone_recep"/>
    <property type="match status" value="1"/>
</dbReference>
<dbReference type="Proteomes" id="UP000198287">
    <property type="component" value="Unassembled WGS sequence"/>
</dbReference>
<evidence type="ECO:0000256" key="3">
    <source>
        <dbReference type="ARBA" id="ARBA00022771"/>
    </source>
</evidence>
<evidence type="ECO:0000313" key="12">
    <source>
        <dbReference type="EMBL" id="OXA45264.1"/>
    </source>
</evidence>
<name>A0A226DK84_FOLCA</name>
<sequence length="494" mass="56397">MRKSKRKTVPISRGKPKTFAQDKWPKLVKRPIKNNLECHVCGEKARSHNFGGISCNCCRTFFRYYILTNLKDNLCTKSLKKNCKYKGKCKIDKFSRKKCKTCRFLKCIKIGMDPAWVMAEYEKTLKPGSTEGIKLSDADSEKIANISKFYKTACELIPYTLLTREVDEVLTISKIHLIMIGTLSTGIRRFVCFARMLPEFAKLSLHDQTNLLKRSVMEMVLLRDLMAYDIENRFFGGEQFVEKCPVITEDEFISVFPDYITAPYITLYKRIRSIAPDEDSLMLLLPLALFSDSGGNESCTDFDDRQAINSAQELYAGLLEKYLKSTQGNENGRLLFPRMLSQLAEMTEISLLHQGVPLNMTDDQVDKMHQHLHKLKKKSSQNENNASREYFKDPLTPINQLAAQKECCKKHVNSLEKPQVAKSKSEVPTASQKGTQPSLIHTFANVTGEFGIKQDYFESGPHVGIEKAFMRRMPELLACPWDSLVNDVEKLTLS</sequence>
<evidence type="ECO:0000256" key="8">
    <source>
        <dbReference type="ARBA" id="ARBA00023170"/>
    </source>
</evidence>
<dbReference type="SUPFAM" id="SSF48508">
    <property type="entry name" value="Nuclear receptor ligand-binding domain"/>
    <property type="match status" value="1"/>
</dbReference>
<dbReference type="GO" id="GO:0005634">
    <property type="term" value="C:nucleus"/>
    <property type="evidence" value="ECO:0007669"/>
    <property type="project" value="UniProtKB-SubCell"/>
</dbReference>
<accession>A0A226DK84</accession>
<evidence type="ECO:0000256" key="6">
    <source>
        <dbReference type="ARBA" id="ARBA00023125"/>
    </source>
</evidence>
<dbReference type="Gene3D" id="1.10.565.10">
    <property type="entry name" value="Retinoid X Receptor"/>
    <property type="match status" value="1"/>
</dbReference>
<evidence type="ECO:0000256" key="2">
    <source>
        <dbReference type="ARBA" id="ARBA00022723"/>
    </source>
</evidence>
<feature type="domain" description="NR LBD" evidence="11">
    <location>
        <begin position="153"/>
        <end position="379"/>
    </location>
</feature>
<dbReference type="PANTHER" id="PTHR24082:SF482">
    <property type="entry name" value="NUCLEAR RECEPTOR"/>
    <property type="match status" value="1"/>
</dbReference>
<keyword evidence="9" id="KW-0539">Nucleus</keyword>